<name>A0A8H4QM75_9AGAR</name>
<keyword evidence="3" id="KW-1185">Reference proteome</keyword>
<sequence length="419" mass="47066">MIDHDMMANRRVPAALHQELSEYASLLRALRVRDAMDVTKHLVKGSPFAMQLDAAGLPMAGPSDLNHPYNSPHKTEKARGKERAQSPVIPGQHRRDHWTRWPLPLNDVLVPEWTLQDEINVISSHIARQRPPLQFPVPIASAEQQLHAAEGDDDDDDRPVQSLDMDPDSDDPDAPYYVPYLSSIVANYLSVILGILASHTPARPASMQNRIEPLNWRSVLDVVVSCGITEYSNPKVVENVIKRMEAIYGPSILPIEGERATSFRSVERMKNKQESSKAFEVKFDQEVAKYFDPITLHVSRSPSPQPLLPQLTLRNKTARQDGIPSLCSFYSLRLNHSLAASYKARKKRTPYAKPPTSKASSRRSTAVEASPPPDNPAHIRAEDDPNEQELPSSNRRSKRARRGSVNYRDILPEEIIISD</sequence>
<protein>
    <submittedName>
        <fullName evidence="2">Uncharacterized protein</fullName>
    </submittedName>
</protein>
<feature type="region of interest" description="Disordered" evidence="1">
    <location>
        <begin position="343"/>
        <end position="419"/>
    </location>
</feature>
<dbReference type="EMBL" id="JAACJL010000046">
    <property type="protein sequence ID" value="KAF4612862.1"/>
    <property type="molecule type" value="Genomic_DNA"/>
</dbReference>
<dbReference type="Proteomes" id="UP000521872">
    <property type="component" value="Unassembled WGS sequence"/>
</dbReference>
<evidence type="ECO:0000313" key="3">
    <source>
        <dbReference type="Proteomes" id="UP000521872"/>
    </source>
</evidence>
<feature type="region of interest" description="Disordered" evidence="1">
    <location>
        <begin position="146"/>
        <end position="173"/>
    </location>
</feature>
<accession>A0A8H4QM75</accession>
<feature type="region of interest" description="Disordered" evidence="1">
    <location>
        <begin position="59"/>
        <end position="94"/>
    </location>
</feature>
<reference evidence="2 3" key="1">
    <citation type="submission" date="2019-12" db="EMBL/GenBank/DDBJ databases">
        <authorList>
            <person name="Floudas D."/>
            <person name="Bentzer J."/>
            <person name="Ahren D."/>
            <person name="Johansson T."/>
            <person name="Persson P."/>
            <person name="Tunlid A."/>
        </authorList>
    </citation>
    <scope>NUCLEOTIDE SEQUENCE [LARGE SCALE GENOMIC DNA]</scope>
    <source>
        <strain evidence="2 3">CBS 102.39</strain>
    </source>
</reference>
<dbReference type="AlphaFoldDB" id="A0A8H4QM75"/>
<proteinExistence type="predicted"/>
<evidence type="ECO:0000313" key="2">
    <source>
        <dbReference type="EMBL" id="KAF4612862.1"/>
    </source>
</evidence>
<gene>
    <name evidence="2" type="ORF">D9613_011194</name>
</gene>
<feature type="compositionally biased region" description="Basic and acidic residues" evidence="1">
    <location>
        <begin position="73"/>
        <end position="84"/>
    </location>
</feature>
<evidence type="ECO:0000256" key="1">
    <source>
        <dbReference type="SAM" id="MobiDB-lite"/>
    </source>
</evidence>
<comment type="caution">
    <text evidence="2">The sequence shown here is derived from an EMBL/GenBank/DDBJ whole genome shotgun (WGS) entry which is preliminary data.</text>
</comment>
<organism evidence="2 3">
    <name type="scientific">Agrocybe pediades</name>
    <dbReference type="NCBI Taxonomy" id="84607"/>
    <lineage>
        <taxon>Eukaryota</taxon>
        <taxon>Fungi</taxon>
        <taxon>Dikarya</taxon>
        <taxon>Basidiomycota</taxon>
        <taxon>Agaricomycotina</taxon>
        <taxon>Agaricomycetes</taxon>
        <taxon>Agaricomycetidae</taxon>
        <taxon>Agaricales</taxon>
        <taxon>Agaricineae</taxon>
        <taxon>Strophariaceae</taxon>
        <taxon>Agrocybe</taxon>
    </lineage>
</organism>